<reference evidence="1 2" key="1">
    <citation type="submission" date="2024-07" db="EMBL/GenBank/DDBJ databases">
        <title>Section-level genome sequencing and comparative genomics of Aspergillus sections Usti and Cavernicolus.</title>
        <authorList>
            <consortium name="Lawrence Berkeley National Laboratory"/>
            <person name="Nybo J.L."/>
            <person name="Vesth T.C."/>
            <person name="Theobald S."/>
            <person name="Frisvad J.C."/>
            <person name="Larsen T.O."/>
            <person name="Kjaerboelling I."/>
            <person name="Rothschild-Mancinelli K."/>
            <person name="Lyhne E.K."/>
            <person name="Kogle M.E."/>
            <person name="Barry K."/>
            <person name="Clum A."/>
            <person name="Na H."/>
            <person name="Ledsgaard L."/>
            <person name="Lin J."/>
            <person name="Lipzen A."/>
            <person name="Kuo A."/>
            <person name="Riley R."/>
            <person name="Mondo S."/>
            <person name="LaButti K."/>
            <person name="Haridas S."/>
            <person name="Pangalinan J."/>
            <person name="Salamov A.A."/>
            <person name="Simmons B.A."/>
            <person name="Magnuson J.K."/>
            <person name="Chen J."/>
            <person name="Drula E."/>
            <person name="Henrissat B."/>
            <person name="Wiebenga A."/>
            <person name="Lubbers R.J."/>
            <person name="Gomes A.C."/>
            <person name="Makela M.R."/>
            <person name="Stajich J."/>
            <person name="Grigoriev I.V."/>
            <person name="Mortensen U.H."/>
            <person name="De vries R.P."/>
            <person name="Baker S.E."/>
            <person name="Andersen M.R."/>
        </authorList>
    </citation>
    <scope>NUCLEOTIDE SEQUENCE [LARGE SCALE GENOMIC DNA]</scope>
    <source>
        <strain evidence="1 2">CBS 600.67</strain>
    </source>
</reference>
<dbReference type="EMBL" id="JBFXLS010000057">
    <property type="protein sequence ID" value="KAL2822707.1"/>
    <property type="molecule type" value="Genomic_DNA"/>
</dbReference>
<protein>
    <submittedName>
        <fullName evidence="1">Uncharacterized protein</fullName>
    </submittedName>
</protein>
<proteinExistence type="predicted"/>
<keyword evidence="2" id="KW-1185">Reference proteome</keyword>
<sequence>MLAGHKCKHEAPTKFRNHLPPQLQSFGLYIDDNFDWLLQYIPQYAEELEGIATAGACGPSSVTRTILPTERMEHKAAQHGMFFASSGNKYLLFASDETYWGDLNNHSPPIAVANEIARNPMRVIPWGVEVNGYRGKLRNV</sequence>
<evidence type="ECO:0000313" key="1">
    <source>
        <dbReference type="EMBL" id="KAL2822707.1"/>
    </source>
</evidence>
<dbReference type="Proteomes" id="UP001610335">
    <property type="component" value="Unassembled WGS sequence"/>
</dbReference>
<organism evidence="1 2">
    <name type="scientific">Aspergillus cavernicola</name>
    <dbReference type="NCBI Taxonomy" id="176166"/>
    <lineage>
        <taxon>Eukaryota</taxon>
        <taxon>Fungi</taxon>
        <taxon>Dikarya</taxon>
        <taxon>Ascomycota</taxon>
        <taxon>Pezizomycotina</taxon>
        <taxon>Eurotiomycetes</taxon>
        <taxon>Eurotiomycetidae</taxon>
        <taxon>Eurotiales</taxon>
        <taxon>Aspergillaceae</taxon>
        <taxon>Aspergillus</taxon>
        <taxon>Aspergillus subgen. Nidulantes</taxon>
    </lineage>
</organism>
<gene>
    <name evidence="1" type="ORF">BDW59DRAFT_163690</name>
</gene>
<name>A0ABR4I4Z9_9EURO</name>
<accession>A0ABR4I4Z9</accession>
<comment type="caution">
    <text evidence="1">The sequence shown here is derived from an EMBL/GenBank/DDBJ whole genome shotgun (WGS) entry which is preliminary data.</text>
</comment>
<evidence type="ECO:0000313" key="2">
    <source>
        <dbReference type="Proteomes" id="UP001610335"/>
    </source>
</evidence>